<evidence type="ECO:0000313" key="4">
    <source>
        <dbReference type="EMBL" id="GJJ12869.1"/>
    </source>
</evidence>
<name>A0AAV5AE12_9AGAM</name>
<dbReference type="Pfam" id="PF00106">
    <property type="entry name" value="adh_short"/>
    <property type="match status" value="1"/>
</dbReference>
<dbReference type="PRINTS" id="PR00081">
    <property type="entry name" value="GDHRDH"/>
</dbReference>
<dbReference type="EMBL" id="BPWL01000008">
    <property type="protein sequence ID" value="GJJ12869.1"/>
    <property type="molecule type" value="Genomic_DNA"/>
</dbReference>
<proteinExistence type="inferred from homology"/>
<evidence type="ECO:0008006" key="6">
    <source>
        <dbReference type="Google" id="ProtNLM"/>
    </source>
</evidence>
<dbReference type="PANTHER" id="PTHR24320:SF236">
    <property type="entry name" value="SHORT-CHAIN DEHYDROGENASE-RELATED"/>
    <property type="match status" value="1"/>
</dbReference>
<dbReference type="GO" id="GO:0016491">
    <property type="term" value="F:oxidoreductase activity"/>
    <property type="evidence" value="ECO:0007669"/>
    <property type="project" value="UniProtKB-KW"/>
</dbReference>
<keyword evidence="5" id="KW-1185">Reference proteome</keyword>
<dbReference type="InterPro" id="IPR002347">
    <property type="entry name" value="SDR_fam"/>
</dbReference>
<evidence type="ECO:0000313" key="5">
    <source>
        <dbReference type="Proteomes" id="UP001050691"/>
    </source>
</evidence>
<dbReference type="SUPFAM" id="SSF51735">
    <property type="entry name" value="NAD(P)-binding Rossmann-fold domains"/>
    <property type="match status" value="1"/>
</dbReference>
<organism evidence="4 5">
    <name type="scientific">Clathrus columnatus</name>
    <dbReference type="NCBI Taxonomy" id="1419009"/>
    <lineage>
        <taxon>Eukaryota</taxon>
        <taxon>Fungi</taxon>
        <taxon>Dikarya</taxon>
        <taxon>Basidiomycota</taxon>
        <taxon>Agaricomycotina</taxon>
        <taxon>Agaricomycetes</taxon>
        <taxon>Phallomycetidae</taxon>
        <taxon>Phallales</taxon>
        <taxon>Clathraceae</taxon>
        <taxon>Clathrus</taxon>
    </lineage>
</organism>
<keyword evidence="2" id="KW-0521">NADP</keyword>
<evidence type="ECO:0000256" key="2">
    <source>
        <dbReference type="ARBA" id="ARBA00022857"/>
    </source>
</evidence>
<dbReference type="PANTHER" id="PTHR24320">
    <property type="entry name" value="RETINOL DEHYDROGENASE"/>
    <property type="match status" value="1"/>
</dbReference>
<dbReference type="Proteomes" id="UP001050691">
    <property type="component" value="Unassembled WGS sequence"/>
</dbReference>
<evidence type="ECO:0000256" key="1">
    <source>
        <dbReference type="ARBA" id="ARBA00006484"/>
    </source>
</evidence>
<dbReference type="Gene3D" id="3.40.50.720">
    <property type="entry name" value="NAD(P)-binding Rossmann-like Domain"/>
    <property type="match status" value="1"/>
</dbReference>
<comment type="caution">
    <text evidence="4">The sequence shown here is derived from an EMBL/GenBank/DDBJ whole genome shotgun (WGS) entry which is preliminary data.</text>
</comment>
<keyword evidence="3" id="KW-0560">Oxidoreductase</keyword>
<dbReference type="AlphaFoldDB" id="A0AAV5AE12"/>
<gene>
    <name evidence="4" type="ORF">Clacol_007115</name>
</gene>
<sequence>MGLLFSVIDQNYPPKAKWSVNDIPDLSSKITIVTGGSSGLGYETAKALLSHNATVYLACRDSKKTTSVIEKLKQETGKTAIFLELDLASLGSVKNAAEIFKTGVMCPPMEQLTKEGYDLQFGTNVLGHFYFTSLLLPELKAGAQTSSPDRVSRVIHTSSQIHVLAKLNYETFIDSQARRKLGLNGLYGQSKFGNIVFSNELARRHGKDGITSIAVHPDISHRSFEE</sequence>
<protein>
    <recommendedName>
        <fullName evidence="6">NAD(P)-binding protein</fullName>
    </recommendedName>
</protein>
<dbReference type="InterPro" id="IPR036291">
    <property type="entry name" value="NAD(P)-bd_dom_sf"/>
</dbReference>
<evidence type="ECO:0000256" key="3">
    <source>
        <dbReference type="ARBA" id="ARBA00023002"/>
    </source>
</evidence>
<comment type="similarity">
    <text evidence="1">Belongs to the short-chain dehydrogenases/reductases (SDR) family.</text>
</comment>
<accession>A0AAV5AE12</accession>
<reference evidence="4" key="1">
    <citation type="submission" date="2021-10" db="EMBL/GenBank/DDBJ databases">
        <title>De novo Genome Assembly of Clathrus columnatus (Basidiomycota, Fungi) Using Illumina and Nanopore Sequence Data.</title>
        <authorList>
            <person name="Ogiso-Tanaka E."/>
            <person name="Itagaki H."/>
            <person name="Hosoya T."/>
            <person name="Hosaka K."/>
        </authorList>
    </citation>
    <scope>NUCLEOTIDE SEQUENCE</scope>
    <source>
        <strain evidence="4">MO-923</strain>
    </source>
</reference>